<keyword evidence="4" id="KW-1185">Reference proteome</keyword>
<reference evidence="2 4" key="1">
    <citation type="journal article" date="2001" name="Int. J. Syst. Evol. Microbiol.">
        <title>Agreia bicolorata gen. nov., sp. nov., to accommodate actinobacteria isolated from narrow reed grass infected by the nematode Heteroanguina graminophila.</title>
        <authorList>
            <person name="Evtushenko L.I."/>
            <person name="Dorofeeva L.V."/>
            <person name="Dobrovolskaya T.G."/>
            <person name="Streshinskaya G.M."/>
            <person name="Subbotin S.A."/>
            <person name="Tiedje J.M."/>
        </authorList>
    </citation>
    <scope>NUCLEOTIDE SEQUENCE [LARGE SCALE GENOMIC DNA]</scope>
    <source>
        <strain evidence="2 4">VKM Ac-1804</strain>
    </source>
</reference>
<protein>
    <recommendedName>
        <fullName evidence="6">SHOCT domain-containing protein</fullName>
    </recommendedName>
</protein>
<feature type="region of interest" description="Disordered" evidence="1">
    <location>
        <begin position="1"/>
        <end position="52"/>
    </location>
</feature>
<evidence type="ECO:0000313" key="2">
    <source>
        <dbReference type="EMBL" id="KJC64436.1"/>
    </source>
</evidence>
<reference evidence="5" key="3">
    <citation type="submission" date="2017-02" db="EMBL/GenBank/DDBJ databases">
        <authorList>
            <person name="Varghese N."/>
            <person name="Submissions S."/>
        </authorList>
    </citation>
    <scope>NUCLEOTIDE SEQUENCE [LARGE SCALE GENOMIC DNA]</scope>
    <source>
        <strain evidence="5">VKM Ac-2052</strain>
    </source>
</reference>
<accession>A0A1T4YEY5</accession>
<gene>
    <name evidence="3" type="ORF">SAMN06295879_3002</name>
    <name evidence="2" type="ORF">TZ00_08425</name>
</gene>
<proteinExistence type="predicted"/>
<dbReference type="Proteomes" id="UP000189735">
    <property type="component" value="Unassembled WGS sequence"/>
</dbReference>
<evidence type="ECO:0000313" key="4">
    <source>
        <dbReference type="Proteomes" id="UP000032503"/>
    </source>
</evidence>
<evidence type="ECO:0008006" key="6">
    <source>
        <dbReference type="Google" id="ProtNLM"/>
    </source>
</evidence>
<dbReference type="RefSeq" id="WP_044440821.1">
    <property type="nucleotide sequence ID" value="NZ_FUYG01000008.1"/>
</dbReference>
<reference evidence="3" key="4">
    <citation type="submission" date="2017-02" db="EMBL/GenBank/DDBJ databases">
        <authorList>
            <person name="Peterson S.W."/>
        </authorList>
    </citation>
    <scope>NUCLEOTIDE SEQUENCE [LARGE SCALE GENOMIC DNA]</scope>
    <source>
        <strain evidence="3">VKM Ac-2052</strain>
    </source>
</reference>
<feature type="compositionally biased region" description="Gly residues" evidence="1">
    <location>
        <begin position="26"/>
        <end position="47"/>
    </location>
</feature>
<evidence type="ECO:0000256" key="1">
    <source>
        <dbReference type="SAM" id="MobiDB-lite"/>
    </source>
</evidence>
<dbReference type="EMBL" id="JYFC01000003">
    <property type="protein sequence ID" value="KJC64436.1"/>
    <property type="molecule type" value="Genomic_DNA"/>
</dbReference>
<evidence type="ECO:0000313" key="3">
    <source>
        <dbReference type="EMBL" id="SKB00397.1"/>
    </source>
</evidence>
<dbReference type="EMBL" id="FUYG01000008">
    <property type="protein sequence ID" value="SKB00397.1"/>
    <property type="molecule type" value="Genomic_DNA"/>
</dbReference>
<dbReference type="Proteomes" id="UP000032503">
    <property type="component" value="Unassembled WGS sequence"/>
</dbReference>
<reference evidence="2" key="2">
    <citation type="submission" date="2015-02" db="EMBL/GenBank/DDBJ databases">
        <authorList>
            <person name="Vasilyev I.Y."/>
            <person name="Siniagina M.N."/>
            <person name="Malanin S.Y."/>
            <person name="Boulygina E.A."/>
            <person name="Grygoryeva T.V."/>
            <person name="Yarullina D.R."/>
            <person name="Ilinskaya O.N."/>
        </authorList>
    </citation>
    <scope>NUCLEOTIDE SEQUENCE</scope>
    <source>
        <strain evidence="2">VKM Ac-1804</strain>
    </source>
</reference>
<sequence>MTHNFDEGHEPETDNNSNSDRRGQRPGFGPGFPFGGPGFGGRGGHFGPRGFRGVRGLGGHLGEVVLAERFARGEIDAAEYRERVAVLREVQAEGREAHEAAREARPKKDGPRDA</sequence>
<feature type="compositionally biased region" description="Basic and acidic residues" evidence="1">
    <location>
        <begin position="1"/>
        <end position="12"/>
    </location>
</feature>
<organism evidence="3 5">
    <name type="scientific">Agreia bicolorata</name>
    <dbReference type="NCBI Taxonomy" id="110935"/>
    <lineage>
        <taxon>Bacteria</taxon>
        <taxon>Bacillati</taxon>
        <taxon>Actinomycetota</taxon>
        <taxon>Actinomycetes</taxon>
        <taxon>Micrococcales</taxon>
        <taxon>Microbacteriaceae</taxon>
        <taxon>Agreia</taxon>
    </lineage>
</organism>
<name>A0A1T4YEY5_9MICO</name>
<feature type="region of interest" description="Disordered" evidence="1">
    <location>
        <begin position="92"/>
        <end position="114"/>
    </location>
</feature>
<dbReference type="AlphaFoldDB" id="A0A1T4YEY5"/>
<evidence type="ECO:0000313" key="5">
    <source>
        <dbReference type="Proteomes" id="UP000189735"/>
    </source>
</evidence>